<accession>A0ABP0B3F8</accession>
<feature type="region of interest" description="Disordered" evidence="3">
    <location>
        <begin position="18"/>
        <end position="38"/>
    </location>
</feature>
<dbReference type="InterPro" id="IPR011990">
    <property type="entry name" value="TPR-like_helical_dom_sf"/>
</dbReference>
<dbReference type="Proteomes" id="UP001642406">
    <property type="component" value="Unassembled WGS sequence"/>
</dbReference>
<dbReference type="Gene3D" id="1.25.40.10">
    <property type="entry name" value="Tetratricopeptide repeat domain"/>
    <property type="match status" value="2"/>
</dbReference>
<evidence type="ECO:0000256" key="2">
    <source>
        <dbReference type="PROSITE-ProRule" id="PRU00708"/>
    </source>
</evidence>
<evidence type="ECO:0008006" key="6">
    <source>
        <dbReference type="Google" id="ProtNLM"/>
    </source>
</evidence>
<feature type="compositionally biased region" description="Low complexity" evidence="3">
    <location>
        <begin position="845"/>
        <end position="859"/>
    </location>
</feature>
<evidence type="ECO:0000256" key="1">
    <source>
        <dbReference type="ARBA" id="ARBA00022737"/>
    </source>
</evidence>
<organism evidence="4 5">
    <name type="scientific">Sporothrix bragantina</name>
    <dbReference type="NCBI Taxonomy" id="671064"/>
    <lineage>
        <taxon>Eukaryota</taxon>
        <taxon>Fungi</taxon>
        <taxon>Dikarya</taxon>
        <taxon>Ascomycota</taxon>
        <taxon>Pezizomycotina</taxon>
        <taxon>Sordariomycetes</taxon>
        <taxon>Sordariomycetidae</taxon>
        <taxon>Ophiostomatales</taxon>
        <taxon>Ophiostomataceae</taxon>
        <taxon>Sporothrix</taxon>
    </lineage>
</organism>
<dbReference type="NCBIfam" id="TIGR00756">
    <property type="entry name" value="PPR"/>
    <property type="match status" value="3"/>
</dbReference>
<feature type="repeat" description="PPR" evidence="2">
    <location>
        <begin position="757"/>
        <end position="791"/>
    </location>
</feature>
<proteinExistence type="predicted"/>
<dbReference type="Pfam" id="PF13812">
    <property type="entry name" value="PPR_3"/>
    <property type="match status" value="1"/>
</dbReference>
<feature type="repeat" description="PPR" evidence="2">
    <location>
        <begin position="722"/>
        <end position="756"/>
    </location>
</feature>
<evidence type="ECO:0000256" key="3">
    <source>
        <dbReference type="SAM" id="MobiDB-lite"/>
    </source>
</evidence>
<name>A0ABP0B3F8_9PEZI</name>
<protein>
    <recommendedName>
        <fullName evidence="6">Pentatricopeptide repeat protein</fullName>
    </recommendedName>
</protein>
<evidence type="ECO:0000313" key="5">
    <source>
        <dbReference type="Proteomes" id="UP001642406"/>
    </source>
</evidence>
<feature type="region of interest" description="Disordered" evidence="3">
    <location>
        <begin position="845"/>
        <end position="871"/>
    </location>
</feature>
<comment type="caution">
    <text evidence="4">The sequence shown here is derived from an EMBL/GenBank/DDBJ whole genome shotgun (WGS) entry which is preliminary data.</text>
</comment>
<dbReference type="PROSITE" id="PS51375">
    <property type="entry name" value="PPR"/>
    <property type="match status" value="3"/>
</dbReference>
<gene>
    <name evidence="4" type="ORF">SBRCBS47491_002009</name>
</gene>
<sequence length="907" mass="100702">MAATPVSTAAAMAQLGQWSPRSGYDDGEAGRRYDNSNNRRCDASATEFEIDRKATKPLLLGQQGILTRRLERRLTATGTTELVETTPQTTAAPLTNDGTTRRLRQLVASDEPPKRPAFKYVMAHWRRVLRTTRPEDLEAARKAFWGWRASIEDTRQLLERGELPKEISEDHLLWQILGARGKEEEDSWNSTERIQRAKAEWDTLSKQQQNEAWPNLIIEALRCGPRHAYVLFMATFDAATLPLFVAEDTIHFLAQACFAASTPSPVPANGVSAYGSTITGDDLFALLRHALETQPPMEEIDPQQPGQTPRLLLQQSTIFLFTRILDTPDVMWDLYRLLVAHGHALYKNTRLQIAWQLARSPRLTHRMRALEVLQDALASTNLDINSPQSASVCTAILTVHENESDNEHNEPKAQQDGAEGSVRELVATPAEMFEALLRCGLEPNLIMYTTLIRGLCLRHELRAAQQVLELMVKNQIEPDDTVYSIMMNGAKTCGDMPALQRVATSAAAHDVRHPYVWNDFLQAIYQKAQSEILRQPSSAVSKHARVIPAFPLMVQAFTRMFSTTPLETLLPGVFLGNRSSETTDAIAASHRWEFMARLEPTVYSLPQLPPMALIEPTSPVLATMVLAYIQSLSKPYDVISFYSHLRRLLQARDPTAVRLVQSEGTRIHDIVIMALCKHEGMLRATLDVVGDMLRDASAALEGEEQEQLPKDDTLGYGHPAPSIYTWSILLNGFMVHRQARQGERILKMMRDRGVEPNIVTWNSLLAGYARAQRPQETARALLRLERAGFEPDDHTIRAFSYLVKKTSALQLLEDQRAAAEAASGSNVATSVSGSAATNLGYSPATGASAASTVAPSAPTDTGYDEDSSLWGDKPATVAELHDLENEVEEIAKMMDEEQRDGSGGSTV</sequence>
<dbReference type="InterPro" id="IPR002885">
    <property type="entry name" value="PPR_rpt"/>
</dbReference>
<dbReference type="PANTHER" id="PTHR47941">
    <property type="entry name" value="PENTATRICOPEPTIDE REPEAT-CONTAINING PROTEIN 3, MITOCHONDRIAL"/>
    <property type="match status" value="1"/>
</dbReference>
<feature type="compositionally biased region" description="Basic and acidic residues" evidence="3">
    <location>
        <begin position="28"/>
        <end position="38"/>
    </location>
</feature>
<dbReference type="Pfam" id="PF13041">
    <property type="entry name" value="PPR_2"/>
    <property type="match status" value="1"/>
</dbReference>
<dbReference type="EMBL" id="CAWUHC010000011">
    <property type="protein sequence ID" value="CAK7214043.1"/>
    <property type="molecule type" value="Genomic_DNA"/>
</dbReference>
<evidence type="ECO:0000313" key="4">
    <source>
        <dbReference type="EMBL" id="CAK7214043.1"/>
    </source>
</evidence>
<reference evidence="4 5" key="1">
    <citation type="submission" date="2024-01" db="EMBL/GenBank/DDBJ databases">
        <authorList>
            <person name="Allen C."/>
            <person name="Tagirdzhanova G."/>
        </authorList>
    </citation>
    <scope>NUCLEOTIDE SEQUENCE [LARGE SCALE GENOMIC DNA]</scope>
</reference>
<feature type="repeat" description="PPR" evidence="2">
    <location>
        <begin position="444"/>
        <end position="478"/>
    </location>
</feature>
<keyword evidence="1" id="KW-0677">Repeat</keyword>
<keyword evidence="5" id="KW-1185">Reference proteome</keyword>